<dbReference type="PANTHER" id="PTHR36508">
    <property type="entry name" value="PROTEIN SLYX"/>
    <property type="match status" value="1"/>
</dbReference>
<dbReference type="RefSeq" id="WP_012030926.1">
    <property type="nucleotide sequence ID" value="NC_009446.1"/>
</dbReference>
<sequence length="69" mass="7989">MEERLIDIEIKLSYQQDMINSLNDTVALLNQQMSAQQVQLRALIQEIERLRCASNAHLGNIRAEIPPHY</sequence>
<dbReference type="KEGG" id="dno:DNO_0591"/>
<dbReference type="STRING" id="246195.DNO_0591"/>
<reference evidence="2 3" key="1">
    <citation type="journal article" date="2007" name="Nat. Biotechnol.">
        <title>Genome sequence and identification of candidate vaccine antigens from the animal pathogen Dichelobacter nodosus.</title>
        <authorList>
            <person name="Myers G.S."/>
            <person name="Parker D."/>
            <person name="Al-Hasani K."/>
            <person name="Kennan R.M."/>
            <person name="Seemann T."/>
            <person name="Ren Q."/>
            <person name="Badger J.H."/>
            <person name="Selengut J.D."/>
            <person name="Deboy R.T."/>
            <person name="Tettelin H."/>
            <person name="Boyce J.D."/>
            <person name="McCarl V.P."/>
            <person name="Han X."/>
            <person name="Nelson W.C."/>
            <person name="Madupu R."/>
            <person name="Mohamoud Y."/>
            <person name="Holley T."/>
            <person name="Fedorova N."/>
            <person name="Khouri H."/>
            <person name="Bottomley S.P."/>
            <person name="Whittington R.J."/>
            <person name="Adler B."/>
            <person name="Songer J.G."/>
            <person name="Rood J.I."/>
            <person name="Paulsen I.T."/>
        </authorList>
    </citation>
    <scope>NUCLEOTIDE SEQUENCE [LARGE SCALE GENOMIC DNA]</scope>
    <source>
        <strain evidence="2 3">VCS1703A</strain>
    </source>
</reference>
<feature type="coiled-coil region" evidence="1">
    <location>
        <begin position="19"/>
        <end position="53"/>
    </location>
</feature>
<dbReference type="EMBL" id="CP000513">
    <property type="protein sequence ID" value="ABQ13235.1"/>
    <property type="molecule type" value="Genomic_DNA"/>
</dbReference>
<evidence type="ECO:0000313" key="3">
    <source>
        <dbReference type="Proteomes" id="UP000000248"/>
    </source>
</evidence>
<dbReference type="PANTHER" id="PTHR36508:SF1">
    <property type="entry name" value="PROTEIN SLYX"/>
    <property type="match status" value="1"/>
</dbReference>
<dbReference type="AlphaFoldDB" id="A5EVF1"/>
<dbReference type="InterPro" id="IPR007236">
    <property type="entry name" value="SlyX"/>
</dbReference>
<gene>
    <name evidence="2" type="ordered locus">DNO_0591</name>
</gene>
<evidence type="ECO:0000256" key="1">
    <source>
        <dbReference type="SAM" id="Coils"/>
    </source>
</evidence>
<dbReference type="OrthoDB" id="8606883at2"/>
<dbReference type="Gene3D" id="1.20.5.300">
    <property type="match status" value="1"/>
</dbReference>
<keyword evidence="1" id="KW-0175">Coiled coil</keyword>
<dbReference type="Proteomes" id="UP000000248">
    <property type="component" value="Chromosome"/>
</dbReference>
<accession>A5EVF1</accession>
<proteinExistence type="predicted"/>
<dbReference type="HOGENOM" id="CLU_180796_3_1_6"/>
<protein>
    <recommendedName>
        <fullName evidence="4">SlyX family protein</fullName>
    </recommendedName>
</protein>
<evidence type="ECO:0008006" key="4">
    <source>
        <dbReference type="Google" id="ProtNLM"/>
    </source>
</evidence>
<evidence type="ECO:0000313" key="2">
    <source>
        <dbReference type="EMBL" id="ABQ13235.1"/>
    </source>
</evidence>
<dbReference type="Pfam" id="PF04102">
    <property type="entry name" value="SlyX"/>
    <property type="match status" value="1"/>
</dbReference>
<name>A5EVF1_DICNV</name>
<organism evidence="2 3">
    <name type="scientific">Dichelobacter nodosus (strain VCS1703A)</name>
    <dbReference type="NCBI Taxonomy" id="246195"/>
    <lineage>
        <taxon>Bacteria</taxon>
        <taxon>Pseudomonadati</taxon>
        <taxon>Pseudomonadota</taxon>
        <taxon>Gammaproteobacteria</taxon>
        <taxon>Cardiobacteriales</taxon>
        <taxon>Cardiobacteriaceae</taxon>
        <taxon>Dichelobacter</taxon>
    </lineage>
</organism>
<keyword evidence="3" id="KW-1185">Reference proteome</keyword>
<dbReference type="eggNOG" id="COG2900">
    <property type="taxonomic scope" value="Bacteria"/>
</dbReference>